<dbReference type="AlphaFoldDB" id="A0A8J4BIB9"/>
<keyword evidence="4" id="KW-0560">Oxidoreductase</keyword>
<protein>
    <recommendedName>
        <fullName evidence="8">L-2-hydroxyglutarate dehydrogenase, mitochondrial</fullName>
        <ecNumber evidence="7">1.1.99.2</ecNumber>
    </recommendedName>
</protein>
<dbReference type="GO" id="GO:0047545">
    <property type="term" value="F:(S)-2-hydroxyglutarate dehydrogenase activity"/>
    <property type="evidence" value="ECO:0007669"/>
    <property type="project" value="UniProtKB-EC"/>
</dbReference>
<dbReference type="EMBL" id="BNCO01000044">
    <property type="protein sequence ID" value="GIL61303.1"/>
    <property type="molecule type" value="Genomic_DNA"/>
</dbReference>
<evidence type="ECO:0000256" key="5">
    <source>
        <dbReference type="ARBA" id="ARBA00036066"/>
    </source>
</evidence>
<comment type="cofactor">
    <cofactor evidence="1">
        <name>FAD</name>
        <dbReference type="ChEBI" id="CHEBI:57692"/>
    </cofactor>
</comment>
<comment type="catalytic activity">
    <reaction evidence="5">
        <text>(S)-2-hydroxyglutarate + A = 2-oxoglutarate + AH2</text>
        <dbReference type="Rhea" id="RHEA:21252"/>
        <dbReference type="ChEBI" id="CHEBI:13193"/>
        <dbReference type="ChEBI" id="CHEBI:16782"/>
        <dbReference type="ChEBI" id="CHEBI:16810"/>
        <dbReference type="ChEBI" id="CHEBI:17499"/>
        <dbReference type="EC" id="1.1.99.2"/>
    </reaction>
</comment>
<feature type="domain" description="FAD dependent oxidoreductase" evidence="9">
    <location>
        <begin position="318"/>
        <end position="538"/>
    </location>
</feature>
<comment type="caution">
    <text evidence="10">The sequence shown here is derived from an EMBL/GenBank/DDBJ whole genome shotgun (WGS) entry which is preliminary data.</text>
</comment>
<dbReference type="PANTHER" id="PTHR43104">
    <property type="entry name" value="L-2-HYDROXYGLUTARATE DEHYDROGENASE, MITOCHONDRIAL"/>
    <property type="match status" value="1"/>
</dbReference>
<dbReference type="SUPFAM" id="SSF51905">
    <property type="entry name" value="FAD/NAD(P)-binding domain"/>
    <property type="match status" value="1"/>
</dbReference>
<sequence length="543" mass="58024">MLARDAQACRVLRSFLNHYRDVDITKLHGQVPDSCGWHRYSDVRCSTTGEPQEERSCNSSQPCQQSRNRNDERVLHCLGQAAACRGAETSSITRMSTYCSGPSTISIRRWVHSSTAGHNSCNGGDVDSIDCVVIGAGVIGLAVARALARRGWEVVVVEAAGAIGTETSSRHSEVIHAGIYYPPGSLKARMCVEGKERLYDFCRTYHVPYKNITKLIVATTTEQLPELLAFRAAAARHGVPDLQLLSGAEARALEPALACEGALLSPSTGILDSHSYMAALLADAEAHGAVLALNTRLVGGLLEQAPLTTGAESSPTPYKVLELHSQVLRGKGANFAAGSASEGIAESNVPVEVSRLRTRWVVNAAGLYAMQVASSMSGLPRSSIPRLHLAKGNYFSLSISSPFSRLIYPMPERGLAGLGTHLTLDLAGGARFGPDVEWLPGPGSSPEAPVEVDYQVDPNRAHSFYPAIRRYYPDLPDGALQPAYSGVRPKLSGPGQAPVDFLVQGPRNGHGLRGWVNLYGIESPGLTSSLALAEYVCDVLQSS</sequence>
<evidence type="ECO:0000256" key="4">
    <source>
        <dbReference type="ARBA" id="ARBA00023002"/>
    </source>
</evidence>
<evidence type="ECO:0000256" key="6">
    <source>
        <dbReference type="ARBA" id="ARBA00037941"/>
    </source>
</evidence>
<evidence type="ECO:0000313" key="10">
    <source>
        <dbReference type="EMBL" id="GIL61303.1"/>
    </source>
</evidence>
<accession>A0A8J4BIB9</accession>
<evidence type="ECO:0000256" key="7">
    <source>
        <dbReference type="ARBA" id="ARBA00038878"/>
    </source>
</evidence>
<feature type="domain" description="FAD dependent oxidoreductase" evidence="9">
    <location>
        <begin position="130"/>
        <end position="301"/>
    </location>
</feature>
<dbReference type="Gene3D" id="3.50.50.60">
    <property type="entry name" value="FAD/NAD(P)-binding domain"/>
    <property type="match status" value="1"/>
</dbReference>
<reference evidence="10" key="1">
    <citation type="journal article" date="2021" name="Proc. Natl. Acad. Sci. U.S.A.">
        <title>Three genomes in the algal genus Volvox reveal the fate of a haploid sex-determining region after a transition to homothallism.</title>
        <authorList>
            <person name="Yamamoto K."/>
            <person name="Hamaji T."/>
            <person name="Kawai-Toyooka H."/>
            <person name="Matsuzaki R."/>
            <person name="Takahashi F."/>
            <person name="Nishimura Y."/>
            <person name="Kawachi M."/>
            <person name="Noguchi H."/>
            <person name="Minakuchi Y."/>
            <person name="Umen J.G."/>
            <person name="Toyoda A."/>
            <person name="Nozaki H."/>
        </authorList>
    </citation>
    <scope>NUCLEOTIDE SEQUENCE</scope>
    <source>
        <strain evidence="10">NIES-3780</strain>
    </source>
</reference>
<evidence type="ECO:0000256" key="8">
    <source>
        <dbReference type="ARBA" id="ARBA00041137"/>
    </source>
</evidence>
<dbReference type="Pfam" id="PF01266">
    <property type="entry name" value="DAO"/>
    <property type="match status" value="2"/>
</dbReference>
<evidence type="ECO:0000256" key="2">
    <source>
        <dbReference type="ARBA" id="ARBA00022630"/>
    </source>
</evidence>
<evidence type="ECO:0000256" key="3">
    <source>
        <dbReference type="ARBA" id="ARBA00022827"/>
    </source>
</evidence>
<keyword evidence="11" id="KW-1185">Reference proteome</keyword>
<name>A0A8J4BIB9_9CHLO</name>
<proteinExistence type="inferred from homology"/>
<dbReference type="PANTHER" id="PTHR43104:SF4">
    <property type="entry name" value="L-2-HYDROXYGLUTARATE DEHYDROGENASE, MITOCHONDRIAL"/>
    <property type="match status" value="1"/>
</dbReference>
<dbReference type="Proteomes" id="UP000747399">
    <property type="component" value="Unassembled WGS sequence"/>
</dbReference>
<gene>
    <name evidence="10" type="ORF">Vafri_15698</name>
</gene>
<organism evidence="10 11">
    <name type="scientific">Volvox africanus</name>
    <dbReference type="NCBI Taxonomy" id="51714"/>
    <lineage>
        <taxon>Eukaryota</taxon>
        <taxon>Viridiplantae</taxon>
        <taxon>Chlorophyta</taxon>
        <taxon>core chlorophytes</taxon>
        <taxon>Chlorophyceae</taxon>
        <taxon>CS clade</taxon>
        <taxon>Chlamydomonadales</taxon>
        <taxon>Volvocaceae</taxon>
        <taxon>Volvox</taxon>
    </lineage>
</organism>
<keyword evidence="2" id="KW-0285">Flavoprotein</keyword>
<comment type="similarity">
    <text evidence="6">Belongs to the L2HGDH family.</text>
</comment>
<evidence type="ECO:0000313" key="11">
    <source>
        <dbReference type="Proteomes" id="UP000747399"/>
    </source>
</evidence>
<dbReference type="EC" id="1.1.99.2" evidence="7"/>
<evidence type="ECO:0000259" key="9">
    <source>
        <dbReference type="Pfam" id="PF01266"/>
    </source>
</evidence>
<dbReference type="InterPro" id="IPR036188">
    <property type="entry name" value="FAD/NAD-bd_sf"/>
</dbReference>
<keyword evidence="3" id="KW-0274">FAD</keyword>
<dbReference type="Gene3D" id="3.30.9.10">
    <property type="entry name" value="D-Amino Acid Oxidase, subunit A, domain 2"/>
    <property type="match status" value="1"/>
</dbReference>
<dbReference type="InterPro" id="IPR006076">
    <property type="entry name" value="FAD-dep_OxRdtase"/>
</dbReference>
<evidence type="ECO:0000256" key="1">
    <source>
        <dbReference type="ARBA" id="ARBA00001974"/>
    </source>
</evidence>